<dbReference type="Pfam" id="PF20150">
    <property type="entry name" value="2EXR"/>
    <property type="match status" value="1"/>
</dbReference>
<evidence type="ECO:0000259" key="1">
    <source>
        <dbReference type="Pfam" id="PF20150"/>
    </source>
</evidence>
<keyword evidence="3" id="KW-1185">Reference proteome</keyword>
<evidence type="ECO:0000313" key="3">
    <source>
        <dbReference type="Proteomes" id="UP001583177"/>
    </source>
</evidence>
<gene>
    <name evidence="2" type="ORF">Daus18300_011922</name>
</gene>
<proteinExistence type="predicted"/>
<dbReference type="EMBL" id="JAWRVE010000153">
    <property type="protein sequence ID" value="KAL1853094.1"/>
    <property type="molecule type" value="Genomic_DNA"/>
</dbReference>
<protein>
    <recommendedName>
        <fullName evidence="1">2EXR domain-containing protein</fullName>
    </recommendedName>
</protein>
<comment type="caution">
    <text evidence="2">The sequence shown here is derived from an EMBL/GenBank/DDBJ whole genome shotgun (WGS) entry which is preliminary data.</text>
</comment>
<accession>A0ABR3W4M0</accession>
<sequence length="370" mass="43031">MAQFNHFDDLPKELRDQIWDMAIRNDKPAVHFFTVYDVWNDSDSVVDPAKKVHATADPYYHIPMFRTGLAAPRDPRGAKLSWTDGNISTYLTDSGLWTACHESRERMVRHFKPYKTSPLISRHIPVNLRTVRQICDKPTASVNMGFIGDDNKRQYLTVRPHTDLICLQLPKNSNISYDKGGFDWKAIGNFPSFRWHSGQGLWHSSDIHSVAVEYDPAWEDCDPRKGFAGVSHAFTHVGEIQGLMEFWFIDYRLTRKYKPERPWQRTFHAGKLTFIEVSWGDPEWCRCPKEGCSDECFSSGRDCTMHGPHGLVYDLDMYHDQRDDMMYGSDIYHQDLYGVLACVDLELEGKLPTQMEFFEMNVHRKGFRRC</sequence>
<dbReference type="Proteomes" id="UP001583177">
    <property type="component" value="Unassembled WGS sequence"/>
</dbReference>
<organism evidence="2 3">
    <name type="scientific">Diaporthe australafricana</name>
    <dbReference type="NCBI Taxonomy" id="127596"/>
    <lineage>
        <taxon>Eukaryota</taxon>
        <taxon>Fungi</taxon>
        <taxon>Dikarya</taxon>
        <taxon>Ascomycota</taxon>
        <taxon>Pezizomycotina</taxon>
        <taxon>Sordariomycetes</taxon>
        <taxon>Sordariomycetidae</taxon>
        <taxon>Diaporthales</taxon>
        <taxon>Diaporthaceae</taxon>
        <taxon>Diaporthe</taxon>
    </lineage>
</organism>
<reference evidence="2 3" key="1">
    <citation type="journal article" date="2024" name="IMA Fungus">
        <title>IMA Genome - F19 : A genome assembly and annotation guide to empower mycologists, including annotated draft genome sequences of Ceratocystis pirilliformis, Diaporthe australafricana, Fusarium ophioides, Paecilomyces lecythidis, and Sporothrix stenoceras.</title>
        <authorList>
            <person name="Aylward J."/>
            <person name="Wilson A.M."/>
            <person name="Visagie C.M."/>
            <person name="Spraker J."/>
            <person name="Barnes I."/>
            <person name="Buitendag C."/>
            <person name="Ceriani C."/>
            <person name="Del Mar Angel L."/>
            <person name="du Plessis D."/>
            <person name="Fuchs T."/>
            <person name="Gasser K."/>
            <person name="Kramer D."/>
            <person name="Li W."/>
            <person name="Munsamy K."/>
            <person name="Piso A."/>
            <person name="Price J.L."/>
            <person name="Sonnekus B."/>
            <person name="Thomas C."/>
            <person name="van der Nest A."/>
            <person name="van Dijk A."/>
            <person name="van Heerden A."/>
            <person name="van Vuuren N."/>
            <person name="Yilmaz N."/>
            <person name="Duong T.A."/>
            <person name="van der Merwe N.A."/>
            <person name="Wingfield M.J."/>
            <person name="Wingfield B.D."/>
        </authorList>
    </citation>
    <scope>NUCLEOTIDE SEQUENCE [LARGE SCALE GENOMIC DNA]</scope>
    <source>
        <strain evidence="2 3">CMW 18300</strain>
    </source>
</reference>
<name>A0ABR3W4M0_9PEZI</name>
<evidence type="ECO:0000313" key="2">
    <source>
        <dbReference type="EMBL" id="KAL1853094.1"/>
    </source>
</evidence>
<feature type="domain" description="2EXR" evidence="1">
    <location>
        <begin position="4"/>
        <end position="113"/>
    </location>
</feature>
<dbReference type="InterPro" id="IPR045518">
    <property type="entry name" value="2EXR"/>
</dbReference>